<dbReference type="Proteomes" id="UP000242381">
    <property type="component" value="Unassembled WGS sequence"/>
</dbReference>
<dbReference type="EMBL" id="KV921756">
    <property type="protein sequence ID" value="ORE12244.1"/>
    <property type="molecule type" value="Genomic_DNA"/>
</dbReference>
<sequence length="354" mass="39868">MSQPKPSFKSHSPFSSMQEEKKGLFLALPTSSSFFSRSWGKSTHVNSPPSPVNIILRPSSSTPTSSYMGRSPMLSNWFRNPLEQLKRRAIHTDCAGSSSVIRYQKPKEFKFQFIQLPKNCCCFSVVQIVFQSGSVTLSIHQVKSLEDLYLACQSKVDTFIICCSKEILDSPMLIHLQNSLINNMKCLQETSKVIPKQKAVKKMVEKDEVTLDLGLDDPKTMKSPEIPSVTTNATTLLPIASQKITLNQIMPTHSSSTSVIKVYDTHEPWVMESEQREIINPSSFYYETEEEDIDHDCSSANGEEIEEDPMNSKAALLRLAKETLDYIQSHRGAADELNQLKPKLHSYCSSNQTF</sequence>
<dbReference type="VEuPathDB" id="FungiDB:BCV72DRAFT_209578"/>
<dbReference type="OMA" id="ICCSKEI"/>
<reference evidence="1 2" key="1">
    <citation type="journal article" date="2016" name="Proc. Natl. Acad. Sci. U.S.A.">
        <title>Lipid metabolic changes in an early divergent fungus govern the establishment of a mutualistic symbiosis with endobacteria.</title>
        <authorList>
            <person name="Lastovetsky O.A."/>
            <person name="Gaspar M.L."/>
            <person name="Mondo S.J."/>
            <person name="LaButti K.M."/>
            <person name="Sandor L."/>
            <person name="Grigoriev I.V."/>
            <person name="Henry S.A."/>
            <person name="Pawlowska T.E."/>
        </authorList>
    </citation>
    <scope>NUCLEOTIDE SEQUENCE [LARGE SCALE GENOMIC DNA]</scope>
    <source>
        <strain evidence="1 2">ATCC 11559</strain>
    </source>
</reference>
<proteinExistence type="predicted"/>
<accession>A0A1X0RJT9</accession>
<dbReference type="AlphaFoldDB" id="A0A1X0RJT9"/>
<gene>
    <name evidence="1" type="ORF">BCV71DRAFT_230442</name>
</gene>
<evidence type="ECO:0000313" key="2">
    <source>
        <dbReference type="Proteomes" id="UP000242381"/>
    </source>
</evidence>
<protein>
    <submittedName>
        <fullName evidence="1">Uncharacterized protein</fullName>
    </submittedName>
</protein>
<evidence type="ECO:0000313" key="1">
    <source>
        <dbReference type="EMBL" id="ORE12244.1"/>
    </source>
</evidence>
<name>A0A1X0RJT9_RHIZD</name>
<organism evidence="1 2">
    <name type="scientific">Rhizopus microsporus</name>
    <dbReference type="NCBI Taxonomy" id="58291"/>
    <lineage>
        <taxon>Eukaryota</taxon>
        <taxon>Fungi</taxon>
        <taxon>Fungi incertae sedis</taxon>
        <taxon>Mucoromycota</taxon>
        <taxon>Mucoromycotina</taxon>
        <taxon>Mucoromycetes</taxon>
        <taxon>Mucorales</taxon>
        <taxon>Mucorineae</taxon>
        <taxon>Rhizopodaceae</taxon>
        <taxon>Rhizopus</taxon>
    </lineage>
</organism>